<accession>A0A445EPX1</accession>
<name>A0A445EPX1_ARAHY</name>
<organism evidence="1 2">
    <name type="scientific">Arachis hypogaea</name>
    <name type="common">Peanut</name>
    <dbReference type="NCBI Taxonomy" id="3818"/>
    <lineage>
        <taxon>Eukaryota</taxon>
        <taxon>Viridiplantae</taxon>
        <taxon>Streptophyta</taxon>
        <taxon>Embryophyta</taxon>
        <taxon>Tracheophyta</taxon>
        <taxon>Spermatophyta</taxon>
        <taxon>Magnoliopsida</taxon>
        <taxon>eudicotyledons</taxon>
        <taxon>Gunneridae</taxon>
        <taxon>Pentapetalae</taxon>
        <taxon>rosids</taxon>
        <taxon>fabids</taxon>
        <taxon>Fabales</taxon>
        <taxon>Fabaceae</taxon>
        <taxon>Papilionoideae</taxon>
        <taxon>50 kb inversion clade</taxon>
        <taxon>dalbergioids sensu lato</taxon>
        <taxon>Dalbergieae</taxon>
        <taxon>Pterocarpus clade</taxon>
        <taxon>Arachis</taxon>
    </lineage>
</organism>
<keyword evidence="2" id="KW-1185">Reference proteome</keyword>
<dbReference type="Proteomes" id="UP000289738">
    <property type="component" value="Chromosome A01"/>
</dbReference>
<protein>
    <submittedName>
        <fullName evidence="1">Uncharacterized protein</fullName>
    </submittedName>
</protein>
<dbReference type="EMBL" id="SDMP01000001">
    <property type="protein sequence ID" value="RYR77363.1"/>
    <property type="molecule type" value="Genomic_DNA"/>
</dbReference>
<proteinExistence type="predicted"/>
<dbReference type="AlphaFoldDB" id="A0A445EPX1"/>
<comment type="caution">
    <text evidence="1">The sequence shown here is derived from an EMBL/GenBank/DDBJ whole genome shotgun (WGS) entry which is preliminary data.</text>
</comment>
<reference evidence="1 2" key="1">
    <citation type="submission" date="2019-01" db="EMBL/GenBank/DDBJ databases">
        <title>Sequencing of cultivated peanut Arachis hypogaea provides insights into genome evolution and oil improvement.</title>
        <authorList>
            <person name="Chen X."/>
        </authorList>
    </citation>
    <scope>NUCLEOTIDE SEQUENCE [LARGE SCALE GENOMIC DNA]</scope>
    <source>
        <strain evidence="2">cv. Fuhuasheng</strain>
        <tissue evidence="1">Leaves</tissue>
    </source>
</reference>
<evidence type="ECO:0000313" key="2">
    <source>
        <dbReference type="Proteomes" id="UP000289738"/>
    </source>
</evidence>
<evidence type="ECO:0000313" key="1">
    <source>
        <dbReference type="EMBL" id="RYR77363.1"/>
    </source>
</evidence>
<gene>
    <name evidence="1" type="ORF">Ahy_A01g001789</name>
</gene>
<sequence length="23" mass="2619">MELPLDSTGLRPSIPKLLRKIKI</sequence>